<evidence type="ECO:0000313" key="1">
    <source>
        <dbReference type="EMBL" id="SMD05326.1"/>
    </source>
</evidence>
<dbReference type="AlphaFoldDB" id="A0A1W2E7N8"/>
<dbReference type="InterPro" id="IPR016181">
    <property type="entry name" value="Acyl_CoA_acyltransferase"/>
</dbReference>
<dbReference type="Gene3D" id="3.40.630.30">
    <property type="match status" value="1"/>
</dbReference>
<sequence length="342" mass="38747">MAEESRAKSWEIDFFSPADALGVVELYRAIYGENYPRREVYDPEELIRQSEAGETYRMVARTDAGEVVGHVALYRSSPPNKELYEHGQMMVRHDFRQTMMAMKLISESMKKIPPRYGLEQVWGETVCNHLFMQQSAVRQKFHETALEMDLMPAESYSQANSQSTNGGRVSTLVVFRTFKARPQTIYLPSVYEEMLQEIYADTDCGHTFATSDEILPAEVATVGELQMFTDAGVARITFDETGGDFAAYLDDVEGQTVAAGIVVTQVFIRLTRPWTGTVVDILRQRGYFFGGALPRWFDDDGFFMQKIVGSPNFDGANLYSKRAKKIKEFIEIDWQAVTGTSL</sequence>
<reference evidence="1 2" key="1">
    <citation type="submission" date="2017-04" db="EMBL/GenBank/DDBJ databases">
        <authorList>
            <person name="Afonso C.L."/>
            <person name="Miller P.J."/>
            <person name="Scott M.A."/>
            <person name="Spackman E."/>
            <person name="Goraichik I."/>
            <person name="Dimitrov K.M."/>
            <person name="Suarez D.L."/>
            <person name="Swayne D.E."/>
        </authorList>
    </citation>
    <scope>NUCLEOTIDE SEQUENCE [LARGE SCALE GENOMIC DNA]</scope>
    <source>
        <strain evidence="1 2">DSM 5090</strain>
    </source>
</reference>
<evidence type="ECO:0008006" key="3">
    <source>
        <dbReference type="Google" id="ProtNLM"/>
    </source>
</evidence>
<dbReference type="RefSeq" id="WP_084577604.1">
    <property type="nucleotide sequence ID" value="NZ_CP155572.1"/>
</dbReference>
<protein>
    <recommendedName>
        <fullName evidence="3">N-acetyltransferase domain-containing protein</fullName>
    </recommendedName>
</protein>
<evidence type="ECO:0000313" key="2">
    <source>
        <dbReference type="Proteomes" id="UP000192738"/>
    </source>
</evidence>
<dbReference type="EMBL" id="FWXI01000021">
    <property type="protein sequence ID" value="SMD05326.1"/>
    <property type="molecule type" value="Genomic_DNA"/>
</dbReference>
<dbReference type="Proteomes" id="UP000192738">
    <property type="component" value="Unassembled WGS sequence"/>
</dbReference>
<dbReference type="OrthoDB" id="1675960at2"/>
<accession>A0A1W2E7N8</accession>
<name>A0A1W2E7N8_9FIRM</name>
<gene>
    <name evidence="1" type="ORF">SAMN04488500_12137</name>
</gene>
<proteinExistence type="predicted"/>
<dbReference type="STRING" id="112901.SAMN04488500_12137"/>
<organism evidence="1 2">
    <name type="scientific">Sporomusa malonica</name>
    <dbReference type="NCBI Taxonomy" id="112901"/>
    <lineage>
        <taxon>Bacteria</taxon>
        <taxon>Bacillati</taxon>
        <taxon>Bacillota</taxon>
        <taxon>Negativicutes</taxon>
        <taxon>Selenomonadales</taxon>
        <taxon>Sporomusaceae</taxon>
        <taxon>Sporomusa</taxon>
    </lineage>
</organism>
<dbReference type="SUPFAM" id="SSF55729">
    <property type="entry name" value="Acyl-CoA N-acyltransferases (Nat)"/>
    <property type="match status" value="1"/>
</dbReference>
<keyword evidence="2" id="KW-1185">Reference proteome</keyword>